<gene>
    <name evidence="2" type="ORF">L195_g050313</name>
</gene>
<keyword evidence="1" id="KW-0812">Transmembrane</keyword>
<protein>
    <submittedName>
        <fullName evidence="2">Uncharacterized protein</fullName>
    </submittedName>
</protein>
<keyword evidence="1" id="KW-0472">Membrane</keyword>
<dbReference type="AlphaFoldDB" id="A0A2K3JT89"/>
<accession>A0A2K3JT89</accession>
<dbReference type="Proteomes" id="UP000236291">
    <property type="component" value="Unassembled WGS sequence"/>
</dbReference>
<organism evidence="2 3">
    <name type="scientific">Trifolium pratense</name>
    <name type="common">Red clover</name>
    <dbReference type="NCBI Taxonomy" id="57577"/>
    <lineage>
        <taxon>Eukaryota</taxon>
        <taxon>Viridiplantae</taxon>
        <taxon>Streptophyta</taxon>
        <taxon>Embryophyta</taxon>
        <taxon>Tracheophyta</taxon>
        <taxon>Spermatophyta</taxon>
        <taxon>Magnoliopsida</taxon>
        <taxon>eudicotyledons</taxon>
        <taxon>Gunneridae</taxon>
        <taxon>Pentapetalae</taxon>
        <taxon>rosids</taxon>
        <taxon>fabids</taxon>
        <taxon>Fabales</taxon>
        <taxon>Fabaceae</taxon>
        <taxon>Papilionoideae</taxon>
        <taxon>50 kb inversion clade</taxon>
        <taxon>NPAAA clade</taxon>
        <taxon>Hologalegina</taxon>
        <taxon>IRL clade</taxon>
        <taxon>Trifolieae</taxon>
        <taxon>Trifolium</taxon>
    </lineage>
</organism>
<evidence type="ECO:0000313" key="3">
    <source>
        <dbReference type="Proteomes" id="UP000236291"/>
    </source>
</evidence>
<name>A0A2K3JT89_TRIPR</name>
<evidence type="ECO:0000313" key="2">
    <source>
        <dbReference type="EMBL" id="PNX57261.1"/>
    </source>
</evidence>
<feature type="transmembrane region" description="Helical" evidence="1">
    <location>
        <begin position="40"/>
        <end position="61"/>
    </location>
</feature>
<reference evidence="2 3" key="2">
    <citation type="journal article" date="2017" name="Front. Plant Sci.">
        <title>Gene Classification and Mining of Molecular Markers Useful in Red Clover (Trifolium pratense) Breeding.</title>
        <authorList>
            <person name="Istvanek J."/>
            <person name="Dluhosova J."/>
            <person name="Dluhos P."/>
            <person name="Patkova L."/>
            <person name="Nedelnik J."/>
            <person name="Repkova J."/>
        </authorList>
    </citation>
    <scope>NUCLEOTIDE SEQUENCE [LARGE SCALE GENOMIC DNA]</scope>
    <source>
        <strain evidence="3">cv. Tatra</strain>
        <tissue evidence="2">Young leaves</tissue>
    </source>
</reference>
<evidence type="ECO:0000256" key="1">
    <source>
        <dbReference type="SAM" id="Phobius"/>
    </source>
</evidence>
<sequence>GPCLLYEWVWNPGIVCYDEISSLVSPGSLIPSSRLATVDLLVFVAVWLLLFAMLGLVGLMFPNVP</sequence>
<feature type="non-terminal residue" evidence="2">
    <location>
        <position position="1"/>
    </location>
</feature>
<comment type="caution">
    <text evidence="2">The sequence shown here is derived from an EMBL/GenBank/DDBJ whole genome shotgun (WGS) entry which is preliminary data.</text>
</comment>
<proteinExistence type="predicted"/>
<keyword evidence="1" id="KW-1133">Transmembrane helix</keyword>
<reference evidence="2 3" key="1">
    <citation type="journal article" date="2014" name="Am. J. Bot.">
        <title>Genome assembly and annotation for red clover (Trifolium pratense; Fabaceae).</title>
        <authorList>
            <person name="Istvanek J."/>
            <person name="Jaros M."/>
            <person name="Krenek A."/>
            <person name="Repkova J."/>
        </authorList>
    </citation>
    <scope>NUCLEOTIDE SEQUENCE [LARGE SCALE GENOMIC DNA]</scope>
    <source>
        <strain evidence="3">cv. Tatra</strain>
        <tissue evidence="2">Young leaves</tissue>
    </source>
</reference>
<dbReference type="EMBL" id="ASHM01076233">
    <property type="protein sequence ID" value="PNX57261.1"/>
    <property type="molecule type" value="Genomic_DNA"/>
</dbReference>